<dbReference type="InterPro" id="IPR000182">
    <property type="entry name" value="GNAT_dom"/>
</dbReference>
<dbReference type="CDD" id="cd04301">
    <property type="entry name" value="NAT_SF"/>
    <property type="match status" value="1"/>
</dbReference>
<dbReference type="Gene3D" id="3.40.630.30">
    <property type="match status" value="1"/>
</dbReference>
<dbReference type="Proteomes" id="UP000236743">
    <property type="component" value="Unassembled WGS sequence"/>
</dbReference>
<protein>
    <submittedName>
        <fullName evidence="2">Acetyltransferase (GNAT) family protein</fullName>
    </submittedName>
</protein>
<keyword evidence="3" id="KW-1185">Reference proteome</keyword>
<gene>
    <name evidence="2" type="ORF">SAMN04488115_101771</name>
</gene>
<evidence type="ECO:0000259" key="1">
    <source>
        <dbReference type="PROSITE" id="PS51186"/>
    </source>
</evidence>
<evidence type="ECO:0000313" key="2">
    <source>
        <dbReference type="EMBL" id="SEF66126.1"/>
    </source>
</evidence>
<feature type="domain" description="N-acetyltransferase" evidence="1">
    <location>
        <begin position="1"/>
        <end position="158"/>
    </location>
</feature>
<dbReference type="PROSITE" id="PS51186">
    <property type="entry name" value="GNAT"/>
    <property type="match status" value="1"/>
</dbReference>
<evidence type="ECO:0000313" key="3">
    <source>
        <dbReference type="Proteomes" id="UP000236743"/>
    </source>
</evidence>
<keyword evidence="2" id="KW-0808">Transferase</keyword>
<dbReference type="EMBL" id="FNUY01000001">
    <property type="protein sequence ID" value="SEF66126.1"/>
    <property type="molecule type" value="Genomic_DNA"/>
</dbReference>
<reference evidence="2 3" key="1">
    <citation type="submission" date="2016-10" db="EMBL/GenBank/DDBJ databases">
        <authorList>
            <person name="de Groot N.N."/>
        </authorList>
    </citation>
    <scope>NUCLEOTIDE SEQUENCE [LARGE SCALE GENOMIC DNA]</scope>
    <source>
        <strain evidence="2 3">DSM 26656</strain>
    </source>
</reference>
<dbReference type="GO" id="GO:0016747">
    <property type="term" value="F:acyltransferase activity, transferring groups other than amino-acyl groups"/>
    <property type="evidence" value="ECO:0007669"/>
    <property type="project" value="InterPro"/>
</dbReference>
<dbReference type="SUPFAM" id="SSF55729">
    <property type="entry name" value="Acyl-CoA N-acyltransferases (Nat)"/>
    <property type="match status" value="1"/>
</dbReference>
<sequence length="159" mass="17312">MTPADLADVMTIAAKVHPAYPEEEAVFAERLLLSPSGCLCLGDGGRLVGYIVSHRWRLGQPPELNTLLGAIPEDASSWYIHDLALLPTSRGRGAAEQVVRRLADLALEARCSSLSLVAVNQSLGFWQRQGFQAVQDAALDRKLASYDDTACYMVRELNA</sequence>
<accession>A0A1H5TTM1</accession>
<name>A0A1H5TTM1_9HYPH</name>
<organism evidence="2 3">
    <name type="scientific">Bosea lathyri</name>
    <dbReference type="NCBI Taxonomy" id="1036778"/>
    <lineage>
        <taxon>Bacteria</taxon>
        <taxon>Pseudomonadati</taxon>
        <taxon>Pseudomonadota</taxon>
        <taxon>Alphaproteobacteria</taxon>
        <taxon>Hyphomicrobiales</taxon>
        <taxon>Boseaceae</taxon>
        <taxon>Bosea</taxon>
    </lineage>
</organism>
<dbReference type="AlphaFoldDB" id="A0A1H5TTM1"/>
<dbReference type="Pfam" id="PF00583">
    <property type="entry name" value="Acetyltransf_1"/>
    <property type="match status" value="1"/>
</dbReference>
<proteinExistence type="predicted"/>
<dbReference type="InterPro" id="IPR016181">
    <property type="entry name" value="Acyl_CoA_acyltransferase"/>
</dbReference>